<keyword evidence="1" id="KW-0812">Transmembrane</keyword>
<feature type="transmembrane region" description="Helical" evidence="1">
    <location>
        <begin position="172"/>
        <end position="197"/>
    </location>
</feature>
<dbReference type="AlphaFoldDB" id="A0A0M0K9H9"/>
<gene>
    <name evidence="2" type="ORF">Ctob_006455</name>
</gene>
<protein>
    <submittedName>
        <fullName evidence="2">Trafficking protein particle complex 8</fullName>
    </submittedName>
</protein>
<reference evidence="3" key="1">
    <citation type="journal article" date="2015" name="PLoS Genet.">
        <title>Genome Sequence and Transcriptome Analyses of Chrysochromulina tobin: Metabolic Tools for Enhanced Algal Fitness in the Prominent Order Prymnesiales (Haptophyceae).</title>
        <authorList>
            <person name="Hovde B.T."/>
            <person name="Deodato C.R."/>
            <person name="Hunsperger H.M."/>
            <person name="Ryken S.A."/>
            <person name="Yost W."/>
            <person name="Jha R.K."/>
            <person name="Patterson J."/>
            <person name="Monnat R.J. Jr."/>
            <person name="Barlow S.B."/>
            <person name="Starkenburg S.R."/>
            <person name="Cattolico R.A."/>
        </authorList>
    </citation>
    <scope>NUCLEOTIDE SEQUENCE</scope>
    <source>
        <strain evidence="3">CCMP291</strain>
    </source>
</reference>
<proteinExistence type="predicted"/>
<feature type="transmembrane region" description="Helical" evidence="1">
    <location>
        <begin position="239"/>
        <end position="258"/>
    </location>
</feature>
<keyword evidence="1" id="KW-0472">Membrane</keyword>
<evidence type="ECO:0000313" key="2">
    <source>
        <dbReference type="EMBL" id="KOO35272.1"/>
    </source>
</evidence>
<comment type="caution">
    <text evidence="2">The sequence shown here is derived from an EMBL/GenBank/DDBJ whole genome shotgun (WGS) entry which is preliminary data.</text>
</comment>
<feature type="transmembrane region" description="Helical" evidence="1">
    <location>
        <begin position="134"/>
        <end position="152"/>
    </location>
</feature>
<organism evidence="2 3">
    <name type="scientific">Chrysochromulina tobinii</name>
    <dbReference type="NCBI Taxonomy" id="1460289"/>
    <lineage>
        <taxon>Eukaryota</taxon>
        <taxon>Haptista</taxon>
        <taxon>Haptophyta</taxon>
        <taxon>Prymnesiophyceae</taxon>
        <taxon>Prymnesiales</taxon>
        <taxon>Chrysochromulinaceae</taxon>
        <taxon>Chrysochromulina</taxon>
    </lineage>
</organism>
<dbReference type="Proteomes" id="UP000037460">
    <property type="component" value="Unassembled WGS sequence"/>
</dbReference>
<keyword evidence="1" id="KW-1133">Transmembrane helix</keyword>
<accession>A0A0M0K9H9</accession>
<keyword evidence="3" id="KW-1185">Reference proteome</keyword>
<dbReference type="EMBL" id="JWZX01000926">
    <property type="protein sequence ID" value="KOO35272.1"/>
    <property type="molecule type" value="Genomic_DNA"/>
</dbReference>
<evidence type="ECO:0000313" key="3">
    <source>
        <dbReference type="Proteomes" id="UP000037460"/>
    </source>
</evidence>
<evidence type="ECO:0000256" key="1">
    <source>
        <dbReference type="SAM" id="Phobius"/>
    </source>
</evidence>
<name>A0A0M0K9H9_9EUKA</name>
<feature type="transmembrane region" description="Helical" evidence="1">
    <location>
        <begin position="44"/>
        <end position="63"/>
    </location>
</feature>
<sequence length="568" mass="63507">MFLASFGVGAFLYFATLVLRDIKKYQKLKKYKSFVRSQAVRAGIITMIMACVTTFALSAMLRVPIKATLLNVFVELSLNGVACADQAAFVSAFEATSANASCPALPNCGYATYEDLCQAVQYAPMVRALTDDTFDVNLSILASWLIISILILGTGRARANDGYSHLLSPHMLVAMVLGLVSLVMTLFSFMRLLLIVLRLSVPRPAPYFDRTGLMNKYELPLTCYGDCVSIWFYGKNVALLLLILFVLNFDFILKTVLLKLRDPSEVQKEQLEEAIKELRRQGWDDDAPSFYFIPADWVRACGSESLPRMQTLHKDGHLTKIKIPLASAFREPAFCGGGIMANILFVSHRWEDKNKPDGDGEQLKAIKAYLEAHPDIKWVWFDYSSMPQKVDGVDTRTPEDKAEFQLMLAAITDMYLTAHVLILLDGSSASRFWPLMEAWCSMQTVTSDGLRPAKEGERRYTIKCIHTATDKHDGEGLVDKVSTKTPDEMFDHLKKPDIDVTNKKDKETILPKILEIVRHVVDTIGGAAVPEKEANSTHDIKPDEFGNVISLGNELRTPSEKLLPPMQQ</sequence>